<evidence type="ECO:0000256" key="3">
    <source>
        <dbReference type="ARBA" id="ARBA00023242"/>
    </source>
</evidence>
<dbReference type="InterPro" id="IPR001680">
    <property type="entry name" value="WD40_rpt"/>
</dbReference>
<dbReference type="PANTHER" id="PTHR15052:SF2">
    <property type="entry name" value="GENERAL TRANSCRIPTION FACTOR 3C POLYPEPTIDE 2"/>
    <property type="match status" value="1"/>
</dbReference>
<dbReference type="PANTHER" id="PTHR15052">
    <property type="entry name" value="RNA POLYMERASE III TRANSCRIPTION INITIATION FACTOR COMPLEX SUBUNIT"/>
    <property type="match status" value="1"/>
</dbReference>
<dbReference type="InterPro" id="IPR015943">
    <property type="entry name" value="WD40/YVTN_repeat-like_dom_sf"/>
</dbReference>
<evidence type="ECO:0000256" key="1">
    <source>
        <dbReference type="ARBA" id="ARBA00004123"/>
    </source>
</evidence>
<feature type="compositionally biased region" description="Acidic residues" evidence="4">
    <location>
        <begin position="53"/>
        <end position="73"/>
    </location>
</feature>
<sequence>MARQLRPRKSKPSYALMAGFDLSDKSNELDAGPGPSASGMDLDDGSSGSEFSPENDEDATEQMQQDADDDDELIQEDDVDERVDDLEPEQRQPMNLIDDADVGSVRVVQSASTSKGKGKAKAVVKKGNAHPTLATGLTRTRRQMYTLPTPSVHHRHRAVPLYRRDGRVERLRQPAELFKEPTVMMTNSVISGKVMERVNKAWGYNAGTGPLWEMAEDRGWFKESKRPGNDGDADAQRRPLVHHNVRVKNDWQILTKEEAAAYLPSDTTTTEEGNLKPPPPLICYVGPHDEQTRIEMQIFDTRPMSEFIPESKAHIFNPGAPAWATDWCPIHHDDRPRREFKQYLAVAPFPSKLHSPEIGAKVLRPSYTCIQIWSLSKETNSQSANGASSSKKPNAGRMRCEMVLCIEDGPAHDLKWCPLPSHDTNVGDTKPRKLGLLAGAFEDGSLSIYVVPEPEDVRPATSESSLPVYVKLPRPLVRIELEDASCWSLDWANSEVLAVGTTNGVIAVYNVGPAFQASAGADSPPVTDLLPTHYITVHQSAIRALSWIRTPPSSSSGAPKLDEDPTVIASGAYDGMECLTDIREGHGSVMNRTRDVISTMSYSPYGGGPVTIDHENIVKAYSASPSMLGRGHTLLEPQGPVWSVSSSEWHPQLAVGSADGSCLTTNLLRSTRRSGAVPFFVHKVYQMDFKRKSGEYRMLERYLPQETQERPAAAAIKAKANAKSSKTEKTKTPVLGTGAWPQEVAVNKVTWNNGNGFGACGLLASTTSSGLCRVDNLWGRWMKDKVPYGGIQQIRREGVEDDMDVDSEESGSD</sequence>
<gene>
    <name evidence="5" type="ORF">P691DRAFT_774066</name>
</gene>
<feature type="compositionally biased region" description="Low complexity" evidence="4">
    <location>
        <begin position="36"/>
        <end position="49"/>
    </location>
</feature>
<name>A0A9P6C340_9AGAR</name>
<evidence type="ECO:0000313" key="6">
    <source>
        <dbReference type="Proteomes" id="UP000807342"/>
    </source>
</evidence>
<evidence type="ECO:0000313" key="5">
    <source>
        <dbReference type="EMBL" id="KAF9450261.1"/>
    </source>
</evidence>
<dbReference type="InterPro" id="IPR036322">
    <property type="entry name" value="WD40_repeat_dom_sf"/>
</dbReference>
<evidence type="ECO:0008006" key="7">
    <source>
        <dbReference type="Google" id="ProtNLM"/>
    </source>
</evidence>
<keyword evidence="2" id="KW-0804">Transcription</keyword>
<dbReference type="EMBL" id="MU151109">
    <property type="protein sequence ID" value="KAF9450261.1"/>
    <property type="molecule type" value="Genomic_DNA"/>
</dbReference>
<dbReference type="GO" id="GO:0006383">
    <property type="term" value="P:transcription by RNA polymerase III"/>
    <property type="evidence" value="ECO:0007669"/>
    <property type="project" value="TreeGrafter"/>
</dbReference>
<dbReference type="Proteomes" id="UP000807342">
    <property type="component" value="Unassembled WGS sequence"/>
</dbReference>
<proteinExistence type="predicted"/>
<dbReference type="GO" id="GO:0005634">
    <property type="term" value="C:nucleus"/>
    <property type="evidence" value="ECO:0007669"/>
    <property type="project" value="UniProtKB-SubCell"/>
</dbReference>
<keyword evidence="6" id="KW-1185">Reference proteome</keyword>
<dbReference type="AlphaFoldDB" id="A0A9P6C340"/>
<comment type="caution">
    <text evidence="5">The sequence shown here is derived from an EMBL/GenBank/DDBJ whole genome shotgun (WGS) entry which is preliminary data.</text>
</comment>
<feature type="region of interest" description="Disordered" evidence="4">
    <location>
        <begin position="1"/>
        <end position="73"/>
    </location>
</feature>
<dbReference type="Gene3D" id="2.130.10.10">
    <property type="entry name" value="YVTN repeat-like/Quinoprotein amine dehydrogenase"/>
    <property type="match status" value="1"/>
</dbReference>
<dbReference type="OrthoDB" id="4703at2759"/>
<evidence type="ECO:0000256" key="2">
    <source>
        <dbReference type="ARBA" id="ARBA00023163"/>
    </source>
</evidence>
<protein>
    <recommendedName>
        <fullName evidence="7">Transcription factor TFIIIC complex subunit Tfc6</fullName>
    </recommendedName>
</protein>
<dbReference type="InterPro" id="IPR052416">
    <property type="entry name" value="GTF3C_component"/>
</dbReference>
<dbReference type="SUPFAM" id="SSF50978">
    <property type="entry name" value="WD40 repeat-like"/>
    <property type="match status" value="1"/>
</dbReference>
<comment type="subcellular location">
    <subcellularLocation>
        <location evidence="1">Nucleus</location>
    </subcellularLocation>
</comment>
<organism evidence="5 6">
    <name type="scientific">Macrolepiota fuliginosa MF-IS2</name>
    <dbReference type="NCBI Taxonomy" id="1400762"/>
    <lineage>
        <taxon>Eukaryota</taxon>
        <taxon>Fungi</taxon>
        <taxon>Dikarya</taxon>
        <taxon>Basidiomycota</taxon>
        <taxon>Agaricomycotina</taxon>
        <taxon>Agaricomycetes</taxon>
        <taxon>Agaricomycetidae</taxon>
        <taxon>Agaricales</taxon>
        <taxon>Agaricineae</taxon>
        <taxon>Agaricaceae</taxon>
        <taxon>Macrolepiota</taxon>
    </lineage>
</organism>
<accession>A0A9P6C340</accession>
<dbReference type="SMART" id="SM00320">
    <property type="entry name" value="WD40"/>
    <property type="match status" value="4"/>
</dbReference>
<dbReference type="GO" id="GO:0000127">
    <property type="term" value="C:transcription factor TFIIIC complex"/>
    <property type="evidence" value="ECO:0007669"/>
    <property type="project" value="TreeGrafter"/>
</dbReference>
<keyword evidence="3" id="KW-0539">Nucleus</keyword>
<reference evidence="5" key="1">
    <citation type="submission" date="2020-11" db="EMBL/GenBank/DDBJ databases">
        <authorList>
            <consortium name="DOE Joint Genome Institute"/>
            <person name="Ahrendt S."/>
            <person name="Riley R."/>
            <person name="Andreopoulos W."/>
            <person name="Labutti K."/>
            <person name="Pangilinan J."/>
            <person name="Ruiz-Duenas F.J."/>
            <person name="Barrasa J.M."/>
            <person name="Sanchez-Garcia M."/>
            <person name="Camarero S."/>
            <person name="Miyauchi S."/>
            <person name="Serrano A."/>
            <person name="Linde D."/>
            <person name="Babiker R."/>
            <person name="Drula E."/>
            <person name="Ayuso-Fernandez I."/>
            <person name="Pacheco R."/>
            <person name="Padilla G."/>
            <person name="Ferreira P."/>
            <person name="Barriuso J."/>
            <person name="Kellner H."/>
            <person name="Castanera R."/>
            <person name="Alfaro M."/>
            <person name="Ramirez L."/>
            <person name="Pisabarro A.G."/>
            <person name="Kuo A."/>
            <person name="Tritt A."/>
            <person name="Lipzen A."/>
            <person name="He G."/>
            <person name="Yan M."/>
            <person name="Ng V."/>
            <person name="Cullen D."/>
            <person name="Martin F."/>
            <person name="Rosso M.-N."/>
            <person name="Henrissat B."/>
            <person name="Hibbett D."/>
            <person name="Martinez A.T."/>
            <person name="Grigoriev I.V."/>
        </authorList>
    </citation>
    <scope>NUCLEOTIDE SEQUENCE</scope>
    <source>
        <strain evidence="5">MF-IS2</strain>
    </source>
</reference>
<evidence type="ECO:0000256" key="4">
    <source>
        <dbReference type="SAM" id="MobiDB-lite"/>
    </source>
</evidence>
<feature type="compositionally biased region" description="Basic residues" evidence="4">
    <location>
        <begin position="1"/>
        <end position="11"/>
    </location>
</feature>